<evidence type="ECO:0000256" key="2">
    <source>
        <dbReference type="ARBA" id="ARBA00004613"/>
    </source>
</evidence>
<keyword evidence="9" id="KW-1185">Reference proteome</keyword>
<evidence type="ECO:0000256" key="3">
    <source>
        <dbReference type="ARBA" id="ARBA00022525"/>
    </source>
</evidence>
<evidence type="ECO:0000256" key="5">
    <source>
        <dbReference type="ARBA" id="ARBA00022737"/>
    </source>
</evidence>
<keyword evidence="5" id="KW-0677">Repeat</keyword>
<dbReference type="InterPro" id="IPR003995">
    <property type="entry name" value="RTX_toxin_determinant-A"/>
</dbReference>
<evidence type="ECO:0000256" key="4">
    <source>
        <dbReference type="ARBA" id="ARBA00022656"/>
    </source>
</evidence>
<dbReference type="PROSITE" id="PS00330">
    <property type="entry name" value="HEMOLYSIN_CALCIUM"/>
    <property type="match status" value="3"/>
</dbReference>
<gene>
    <name evidence="8" type="primary">cya_6</name>
    <name evidence="8" type="ORF">ROG8370_02395</name>
</gene>
<evidence type="ECO:0000256" key="1">
    <source>
        <dbReference type="ARBA" id="ARBA00004370"/>
    </source>
</evidence>
<dbReference type="GO" id="GO:0016020">
    <property type="term" value="C:membrane"/>
    <property type="evidence" value="ECO:0007669"/>
    <property type="project" value="UniProtKB-SubCell"/>
</dbReference>
<evidence type="ECO:0000313" key="9">
    <source>
        <dbReference type="Proteomes" id="UP000194012"/>
    </source>
</evidence>
<dbReference type="InterPro" id="IPR001343">
    <property type="entry name" value="Hemolysn_Ca-bd"/>
</dbReference>
<evidence type="ECO:0000256" key="7">
    <source>
        <dbReference type="ARBA" id="ARBA00023136"/>
    </source>
</evidence>
<dbReference type="PRINTS" id="PR01488">
    <property type="entry name" value="RTXTOXINA"/>
</dbReference>
<dbReference type="Gene3D" id="2.150.10.10">
    <property type="entry name" value="Serralysin-like metalloprotease, C-terminal"/>
    <property type="match status" value="8"/>
</dbReference>
<proteinExistence type="predicted"/>
<dbReference type="PANTHER" id="PTHR38340">
    <property type="entry name" value="S-LAYER PROTEIN"/>
    <property type="match status" value="1"/>
</dbReference>
<protein>
    <submittedName>
        <fullName evidence="8">Bifunctional hemolysin/adenylate cyclase</fullName>
    </submittedName>
</protein>
<dbReference type="PRINTS" id="PR00313">
    <property type="entry name" value="CABNDNGRPT"/>
</dbReference>
<dbReference type="RefSeq" id="WP_170925229.1">
    <property type="nucleotide sequence ID" value="NZ_FWFJ01000022.1"/>
</dbReference>
<sequence length="842" mass="84427">MTNVTFLGNTQDYFFDAFDNADLVSHEPTLIVVRDLNSGFLTELQGFGFAINEQTSSGFVGTITRITTETSALQPVIDISGVAIDVNEFDQAIEANSLGDGGPLSLLFSQQSINFDASSSNLGADFEFDLVTSPVTAVGSIFDDTLAGGPADDTLQGGDGNDFLFGNAGNDVIEGGFGSDVLFGGAGDDTINPGDNIRDLDFIDPGTGNNTIVLSDVDLGYIQIGHRDQALAGLGGFSFILDGTTNTGSITTPGGTDTLIDVNAALTADGLQLDGSELNDVYTVSGVPDGGFLSLRGGAGNDTYNIGQSAGGIRIDLRQSALSGPNNGVTVDLANGTVINDGFGSTDQIIGIGSATIEIRGTDLADSMTGSDFDDRFITRGGNDFVDGGLGADLVRYDRTGVTSGMDVDLAAGTASGSFNGVAFTDTLMSIEDVRGSRVGSDTLLGSADDNLLRGFGGNDRIDGRDGDDTLEGNVGNDTLLGGAGNDLIFGGALSSVTDGNDFIGGGAGNDTIEVVSGNNTIYAGLGDDSIRGGVDADLIFGSAGSNHISTHWGLSSAVGTGIDTVIGGTGDDVVDGTGSFAAEIRGNGGNDNITGSAGNDFIAGGTGNDVMLGGAGIDIIYLGAGNDFAGGGEGRDIIYGGAGTNTIYGGLGDDTVQGGTGDDFIVGGGSGRNILLGNGGNDQVFAGTGNDLVAGGAGDDSIFGGDGDNTIYLGTGNDFTGGGAGDDAIFAGAGNNRIYGGAGNDTIYSGVGKDVITAGPGADVFVFNSAAAAGIGADRDILTGFEVGVDKIDLSAMNLTFGVSLLYIPGFVVGDVNNDEVNDFAIEISGAPTLTVDDFIL</sequence>
<dbReference type="Proteomes" id="UP000194012">
    <property type="component" value="Unassembled WGS sequence"/>
</dbReference>
<dbReference type="Pfam" id="PF00353">
    <property type="entry name" value="HemolysinCabind"/>
    <property type="match status" value="10"/>
</dbReference>
<keyword evidence="3" id="KW-0964">Secreted</keyword>
<organism evidence="8 9">
    <name type="scientific">Roseovarius gaetbuli</name>
    <dbReference type="NCBI Taxonomy" id="1356575"/>
    <lineage>
        <taxon>Bacteria</taxon>
        <taxon>Pseudomonadati</taxon>
        <taxon>Pseudomonadota</taxon>
        <taxon>Alphaproteobacteria</taxon>
        <taxon>Rhodobacterales</taxon>
        <taxon>Roseobacteraceae</taxon>
        <taxon>Roseovarius</taxon>
    </lineage>
</organism>
<keyword evidence="7" id="KW-0472">Membrane</keyword>
<evidence type="ECO:0000256" key="6">
    <source>
        <dbReference type="ARBA" id="ARBA00023026"/>
    </source>
</evidence>
<dbReference type="InterPro" id="IPR011049">
    <property type="entry name" value="Serralysin-like_metalloprot_C"/>
</dbReference>
<dbReference type="PANTHER" id="PTHR38340:SF1">
    <property type="entry name" value="S-LAYER PROTEIN"/>
    <property type="match status" value="1"/>
</dbReference>
<dbReference type="GO" id="GO:0005509">
    <property type="term" value="F:calcium ion binding"/>
    <property type="evidence" value="ECO:0007669"/>
    <property type="project" value="InterPro"/>
</dbReference>
<dbReference type="InterPro" id="IPR050557">
    <property type="entry name" value="RTX_toxin/Mannuronan_C5-epim"/>
</dbReference>
<dbReference type="GO" id="GO:0005576">
    <property type="term" value="C:extracellular region"/>
    <property type="evidence" value="ECO:0007669"/>
    <property type="project" value="UniProtKB-SubCell"/>
</dbReference>
<dbReference type="AlphaFoldDB" id="A0A1X6ZJ22"/>
<evidence type="ECO:0000313" key="8">
    <source>
        <dbReference type="EMBL" id="SLN53028.1"/>
    </source>
</evidence>
<dbReference type="SUPFAM" id="SSF51120">
    <property type="entry name" value="beta-Roll"/>
    <property type="match status" value="6"/>
</dbReference>
<name>A0A1X6ZJ22_9RHOB</name>
<keyword evidence="6" id="KW-0843">Virulence</keyword>
<dbReference type="InterPro" id="IPR018511">
    <property type="entry name" value="Hemolysin-typ_Ca-bd_CS"/>
</dbReference>
<comment type="subcellular location">
    <subcellularLocation>
        <location evidence="1">Membrane</location>
    </subcellularLocation>
    <subcellularLocation>
        <location evidence="2">Secreted</location>
    </subcellularLocation>
</comment>
<accession>A0A1X6ZJ22</accession>
<dbReference type="EMBL" id="FWFJ01000022">
    <property type="protein sequence ID" value="SLN53028.1"/>
    <property type="molecule type" value="Genomic_DNA"/>
</dbReference>
<dbReference type="GO" id="GO:0090729">
    <property type="term" value="F:toxin activity"/>
    <property type="evidence" value="ECO:0007669"/>
    <property type="project" value="UniProtKB-KW"/>
</dbReference>
<keyword evidence="4" id="KW-0800">Toxin</keyword>
<reference evidence="9" key="1">
    <citation type="submission" date="2017-03" db="EMBL/GenBank/DDBJ databases">
        <authorList>
            <person name="Rodrigo-Torres L."/>
            <person name="Arahal R.D."/>
            <person name="Lucena T."/>
        </authorList>
    </citation>
    <scope>NUCLEOTIDE SEQUENCE [LARGE SCALE GENOMIC DNA]</scope>
    <source>
        <strain evidence="9">CECT 8370</strain>
    </source>
</reference>